<evidence type="ECO:0000313" key="2">
    <source>
        <dbReference type="EnsemblPlants" id="AET5Gv20233100.1"/>
    </source>
</evidence>
<reference evidence="3" key="2">
    <citation type="journal article" date="2017" name="Nat. Plants">
        <title>The Aegilops tauschii genome reveals multiple impacts of transposons.</title>
        <authorList>
            <person name="Zhao G."/>
            <person name="Zou C."/>
            <person name="Li K."/>
            <person name="Wang K."/>
            <person name="Li T."/>
            <person name="Gao L."/>
            <person name="Zhang X."/>
            <person name="Wang H."/>
            <person name="Yang Z."/>
            <person name="Liu X."/>
            <person name="Jiang W."/>
            <person name="Mao L."/>
            <person name="Kong X."/>
            <person name="Jiao Y."/>
            <person name="Jia J."/>
        </authorList>
    </citation>
    <scope>NUCLEOTIDE SEQUENCE [LARGE SCALE GENOMIC DNA]</scope>
    <source>
        <strain evidence="3">cv. AL8/78</strain>
    </source>
</reference>
<keyword evidence="3" id="KW-1185">Reference proteome</keyword>
<reference evidence="2" key="5">
    <citation type="journal article" date="2021" name="G3 (Bethesda)">
        <title>Aegilops tauschii genome assembly Aet v5.0 features greater sequence contiguity and improved annotation.</title>
        <authorList>
            <person name="Wang L."/>
            <person name="Zhu T."/>
            <person name="Rodriguez J.C."/>
            <person name="Deal K.R."/>
            <person name="Dubcovsky J."/>
            <person name="McGuire P.E."/>
            <person name="Lux T."/>
            <person name="Spannagl M."/>
            <person name="Mayer K.F.X."/>
            <person name="Baldrich P."/>
            <person name="Meyers B.C."/>
            <person name="Huo N."/>
            <person name="Gu Y.Q."/>
            <person name="Zhou H."/>
            <person name="Devos K.M."/>
            <person name="Bennetzen J.L."/>
            <person name="Unver T."/>
            <person name="Budak H."/>
            <person name="Gulick P.J."/>
            <person name="Galiba G."/>
            <person name="Kalapos B."/>
            <person name="Nelson D.R."/>
            <person name="Li P."/>
            <person name="You F.M."/>
            <person name="Luo M.C."/>
            <person name="Dvorak J."/>
        </authorList>
    </citation>
    <scope>NUCLEOTIDE SEQUENCE [LARGE SCALE GENOMIC DNA]</scope>
    <source>
        <strain evidence="2">cv. AL8/78</strain>
    </source>
</reference>
<reference evidence="2" key="4">
    <citation type="submission" date="2019-03" db="UniProtKB">
        <authorList>
            <consortium name="EnsemblPlants"/>
        </authorList>
    </citation>
    <scope>IDENTIFICATION</scope>
</reference>
<dbReference type="AlphaFoldDB" id="A0A453JXT8"/>
<evidence type="ECO:0000313" key="3">
    <source>
        <dbReference type="Proteomes" id="UP000015105"/>
    </source>
</evidence>
<sequence>TRRVQPPLQSLPPPAARCSFFSHSPMAAPSPPTPGTGRLPTMADIMA</sequence>
<dbReference type="Gramene" id="AET5Gv20233100.1">
    <property type="protein sequence ID" value="AET5Gv20233100.1"/>
    <property type="gene ID" value="AET5Gv20233100"/>
</dbReference>
<evidence type="ECO:0000256" key="1">
    <source>
        <dbReference type="SAM" id="MobiDB-lite"/>
    </source>
</evidence>
<accession>A0A453JXT8</accession>
<proteinExistence type="predicted"/>
<feature type="region of interest" description="Disordered" evidence="1">
    <location>
        <begin position="21"/>
        <end position="47"/>
    </location>
</feature>
<name>A0A453JXT8_AEGTS</name>
<protein>
    <submittedName>
        <fullName evidence="2">Uncharacterized protein</fullName>
    </submittedName>
</protein>
<reference evidence="3" key="1">
    <citation type="journal article" date="2014" name="Science">
        <title>Ancient hybridizations among the ancestral genomes of bread wheat.</title>
        <authorList>
            <consortium name="International Wheat Genome Sequencing Consortium,"/>
            <person name="Marcussen T."/>
            <person name="Sandve S.R."/>
            <person name="Heier L."/>
            <person name="Spannagl M."/>
            <person name="Pfeifer M."/>
            <person name="Jakobsen K.S."/>
            <person name="Wulff B.B."/>
            <person name="Steuernagel B."/>
            <person name="Mayer K.F."/>
            <person name="Olsen O.A."/>
        </authorList>
    </citation>
    <scope>NUCLEOTIDE SEQUENCE [LARGE SCALE GENOMIC DNA]</scope>
    <source>
        <strain evidence="3">cv. AL8/78</strain>
    </source>
</reference>
<dbReference type="Proteomes" id="UP000015105">
    <property type="component" value="Chromosome 5D"/>
</dbReference>
<organism evidence="2 3">
    <name type="scientific">Aegilops tauschii subsp. strangulata</name>
    <name type="common">Goatgrass</name>
    <dbReference type="NCBI Taxonomy" id="200361"/>
    <lineage>
        <taxon>Eukaryota</taxon>
        <taxon>Viridiplantae</taxon>
        <taxon>Streptophyta</taxon>
        <taxon>Embryophyta</taxon>
        <taxon>Tracheophyta</taxon>
        <taxon>Spermatophyta</taxon>
        <taxon>Magnoliopsida</taxon>
        <taxon>Liliopsida</taxon>
        <taxon>Poales</taxon>
        <taxon>Poaceae</taxon>
        <taxon>BOP clade</taxon>
        <taxon>Pooideae</taxon>
        <taxon>Triticodae</taxon>
        <taxon>Triticeae</taxon>
        <taxon>Triticinae</taxon>
        <taxon>Aegilops</taxon>
    </lineage>
</organism>
<dbReference type="EnsemblPlants" id="AET5Gv20233100.1">
    <property type="protein sequence ID" value="AET5Gv20233100.1"/>
    <property type="gene ID" value="AET5Gv20233100"/>
</dbReference>
<reference evidence="2" key="3">
    <citation type="journal article" date="2017" name="Nature">
        <title>Genome sequence of the progenitor of the wheat D genome Aegilops tauschii.</title>
        <authorList>
            <person name="Luo M.C."/>
            <person name="Gu Y.Q."/>
            <person name="Puiu D."/>
            <person name="Wang H."/>
            <person name="Twardziok S.O."/>
            <person name="Deal K.R."/>
            <person name="Huo N."/>
            <person name="Zhu T."/>
            <person name="Wang L."/>
            <person name="Wang Y."/>
            <person name="McGuire P.E."/>
            <person name="Liu S."/>
            <person name="Long H."/>
            <person name="Ramasamy R.K."/>
            <person name="Rodriguez J.C."/>
            <person name="Van S.L."/>
            <person name="Yuan L."/>
            <person name="Wang Z."/>
            <person name="Xia Z."/>
            <person name="Xiao L."/>
            <person name="Anderson O.D."/>
            <person name="Ouyang S."/>
            <person name="Liang Y."/>
            <person name="Zimin A.V."/>
            <person name="Pertea G."/>
            <person name="Qi P."/>
            <person name="Bennetzen J.L."/>
            <person name="Dai X."/>
            <person name="Dawson M.W."/>
            <person name="Muller H.G."/>
            <person name="Kugler K."/>
            <person name="Rivarola-Duarte L."/>
            <person name="Spannagl M."/>
            <person name="Mayer K.F.X."/>
            <person name="Lu F.H."/>
            <person name="Bevan M.W."/>
            <person name="Leroy P."/>
            <person name="Li P."/>
            <person name="You F.M."/>
            <person name="Sun Q."/>
            <person name="Liu Z."/>
            <person name="Lyons E."/>
            <person name="Wicker T."/>
            <person name="Salzberg S.L."/>
            <person name="Devos K.M."/>
            <person name="Dvorak J."/>
        </authorList>
    </citation>
    <scope>NUCLEOTIDE SEQUENCE [LARGE SCALE GENOMIC DNA]</scope>
    <source>
        <strain evidence="2">cv. AL8/78</strain>
    </source>
</reference>